<evidence type="ECO:0000313" key="2">
    <source>
        <dbReference type="Proteomes" id="UP001157134"/>
    </source>
</evidence>
<accession>A0ABQ6HFZ2</accession>
<sequence>MKQNGQDLSKCLQQSNTILKCFDIEFYSYWIQLINVISRSAKNCTNKSNEPLNLEKLIIGLSKHPNSSLYVQDISDICSWSEDDLLLYFNDYESVACLYWKVECSINNDAYYFDEYFVACPSGKIYQILMEEDL</sequence>
<gene>
    <name evidence="1" type="ORF">tloyanaT_32650</name>
</gene>
<dbReference type="EMBL" id="BSSV01000008">
    <property type="protein sequence ID" value="GLX87012.1"/>
    <property type="molecule type" value="Genomic_DNA"/>
</dbReference>
<keyword evidence="2" id="KW-1185">Reference proteome</keyword>
<dbReference type="Proteomes" id="UP001157134">
    <property type="component" value="Unassembled WGS sequence"/>
</dbReference>
<protein>
    <submittedName>
        <fullName evidence="1">Uncharacterized protein</fullName>
    </submittedName>
</protein>
<organism evidence="1 2">
    <name type="scientific">Thalassotalea loyana</name>
    <dbReference type="NCBI Taxonomy" id="280483"/>
    <lineage>
        <taxon>Bacteria</taxon>
        <taxon>Pseudomonadati</taxon>
        <taxon>Pseudomonadota</taxon>
        <taxon>Gammaproteobacteria</taxon>
        <taxon>Alteromonadales</taxon>
        <taxon>Colwelliaceae</taxon>
        <taxon>Thalassotalea</taxon>
    </lineage>
</organism>
<evidence type="ECO:0000313" key="1">
    <source>
        <dbReference type="EMBL" id="GLX87012.1"/>
    </source>
</evidence>
<comment type="caution">
    <text evidence="1">The sequence shown here is derived from an EMBL/GenBank/DDBJ whole genome shotgun (WGS) entry which is preliminary data.</text>
</comment>
<reference evidence="1 2" key="1">
    <citation type="submission" date="2023-03" db="EMBL/GenBank/DDBJ databases">
        <title>Thalassotalea loyana LMG 22536T draft genome sequence.</title>
        <authorList>
            <person name="Sawabe T."/>
        </authorList>
    </citation>
    <scope>NUCLEOTIDE SEQUENCE [LARGE SCALE GENOMIC DNA]</scope>
    <source>
        <strain evidence="1 2">LMG 22536</strain>
    </source>
</reference>
<name>A0ABQ6HFZ2_9GAMM</name>
<proteinExistence type="predicted"/>